<keyword evidence="3 4" id="KW-0456">Lyase</keyword>
<protein>
    <recommendedName>
        <fullName evidence="4">Cys-tRNA(Pro)/Cys-tRNA(Cys) deacylase</fullName>
        <ecNumber evidence="4">4.2.-.-</ecNumber>
    </recommendedName>
</protein>
<dbReference type="Pfam" id="PF04073">
    <property type="entry name" value="tRNA_edit"/>
    <property type="match status" value="1"/>
</dbReference>
<dbReference type="Proteomes" id="UP000199493">
    <property type="component" value="Unassembled WGS sequence"/>
</dbReference>
<evidence type="ECO:0000256" key="2">
    <source>
        <dbReference type="ARBA" id="ARBA00022917"/>
    </source>
</evidence>
<dbReference type="Gene3D" id="3.90.960.10">
    <property type="entry name" value="YbaK/aminoacyl-tRNA synthetase-associated domain"/>
    <property type="match status" value="1"/>
</dbReference>
<sequence length="155" mass="16208">MTPAINSARHAGIAFHLHEYQHDAAAPSYGLEAADKLGVTAEQVFKTLVVSLDGKQLAVGIVPVNSQLGLKQIAKAAGAKKAVMAAPDVVERTTGYVLGGVSPLGQKKRLPTFIDESAQAWSTLYVSAGRRGLEIELSPEDLAALSQGRFAALSA</sequence>
<proteinExistence type="inferred from homology"/>
<dbReference type="InterPro" id="IPR004369">
    <property type="entry name" value="Prolyl-tRNA_editing_YbaK/EbsC"/>
</dbReference>
<dbReference type="STRING" id="77097.SAMN04490369_104033"/>
<gene>
    <name evidence="6" type="ORF">SAMN04490369_104033</name>
</gene>
<dbReference type="GO" id="GO:0016829">
    <property type="term" value="F:lyase activity"/>
    <property type="evidence" value="ECO:0007669"/>
    <property type="project" value="UniProtKB-KW"/>
</dbReference>
<dbReference type="InterPro" id="IPR036754">
    <property type="entry name" value="YbaK/aa-tRNA-synt-asso_dom_sf"/>
</dbReference>
<evidence type="ECO:0000313" key="7">
    <source>
        <dbReference type="Proteomes" id="UP000199493"/>
    </source>
</evidence>
<keyword evidence="2 4" id="KW-0648">Protein biosynthesis</keyword>
<organism evidence="6 7">
    <name type="scientific">Vreelandella aquamarina</name>
    <dbReference type="NCBI Taxonomy" id="77097"/>
    <lineage>
        <taxon>Bacteria</taxon>
        <taxon>Pseudomonadati</taxon>
        <taxon>Pseudomonadota</taxon>
        <taxon>Gammaproteobacteria</taxon>
        <taxon>Oceanospirillales</taxon>
        <taxon>Halomonadaceae</taxon>
        <taxon>Vreelandella</taxon>
    </lineage>
</organism>
<dbReference type="PANTHER" id="PTHR30411">
    <property type="entry name" value="CYTOPLASMIC PROTEIN"/>
    <property type="match status" value="1"/>
</dbReference>
<dbReference type="GO" id="GO:0006412">
    <property type="term" value="P:translation"/>
    <property type="evidence" value="ECO:0007669"/>
    <property type="project" value="UniProtKB-KW"/>
</dbReference>
<dbReference type="InterPro" id="IPR007214">
    <property type="entry name" value="YbaK/aa-tRNA-synth-assoc-dom"/>
</dbReference>
<dbReference type="PANTHER" id="PTHR30411:SF0">
    <property type="entry name" value="CYS-TRNA(PRO)_CYS-TRNA(CYS) DEACYLASE YBAK"/>
    <property type="match status" value="1"/>
</dbReference>
<dbReference type="NCBIfam" id="TIGR00011">
    <property type="entry name" value="YbaK_EbsC"/>
    <property type="match status" value="1"/>
</dbReference>
<evidence type="ECO:0000313" key="6">
    <source>
        <dbReference type="EMBL" id="SEO04551.1"/>
    </source>
</evidence>
<dbReference type="EMBL" id="FODB01000040">
    <property type="protein sequence ID" value="SEO04551.1"/>
    <property type="molecule type" value="Genomic_DNA"/>
</dbReference>
<dbReference type="EC" id="4.2.-.-" evidence="4"/>
<name>A0A1H8LHC1_9GAMM</name>
<dbReference type="SUPFAM" id="SSF55826">
    <property type="entry name" value="YbaK/ProRS associated domain"/>
    <property type="match status" value="1"/>
</dbReference>
<accession>A0A1H8LHC1</accession>
<comment type="similarity">
    <text evidence="1 4">Belongs to the prolyl-tRNA editing family. YbaK/EbsC subfamily.</text>
</comment>
<dbReference type="AlphaFoldDB" id="A0A1H8LHC1"/>
<evidence type="ECO:0000256" key="3">
    <source>
        <dbReference type="ARBA" id="ARBA00023239"/>
    </source>
</evidence>
<evidence type="ECO:0000256" key="1">
    <source>
        <dbReference type="ARBA" id="ARBA00009798"/>
    </source>
</evidence>
<dbReference type="RefSeq" id="WP_089675651.1">
    <property type="nucleotide sequence ID" value="NZ_FODB01000040.1"/>
</dbReference>
<dbReference type="CDD" id="cd00002">
    <property type="entry name" value="YbaK_deacylase"/>
    <property type="match status" value="1"/>
</dbReference>
<feature type="domain" description="YbaK/aminoacyl-tRNA synthetase-associated" evidence="5">
    <location>
        <begin position="32"/>
        <end position="144"/>
    </location>
</feature>
<evidence type="ECO:0000256" key="4">
    <source>
        <dbReference type="PIRNR" id="PIRNR006181"/>
    </source>
</evidence>
<evidence type="ECO:0000259" key="5">
    <source>
        <dbReference type="Pfam" id="PF04073"/>
    </source>
</evidence>
<reference evidence="6 7" key="1">
    <citation type="submission" date="2016-10" db="EMBL/GenBank/DDBJ databases">
        <authorList>
            <person name="de Groot N.N."/>
        </authorList>
    </citation>
    <scope>NUCLEOTIDE SEQUENCE [LARGE SCALE GENOMIC DNA]</scope>
    <source>
        <strain evidence="6 7">558</strain>
    </source>
</reference>
<dbReference type="GO" id="GO:0002161">
    <property type="term" value="F:aminoacyl-tRNA deacylase activity"/>
    <property type="evidence" value="ECO:0007669"/>
    <property type="project" value="InterPro"/>
</dbReference>
<dbReference type="PIRSF" id="PIRSF006181">
    <property type="entry name" value="EbsC_YbaK"/>
    <property type="match status" value="1"/>
</dbReference>